<evidence type="ECO:0000259" key="1">
    <source>
        <dbReference type="PROSITE" id="PS50093"/>
    </source>
</evidence>
<gene>
    <name evidence="2" type="ORF">EII35_08860</name>
</gene>
<sequence>MVPTVALDSHPDDRVCVTGDELALYRVVRLAADVVLPDPGQLARTAVAQMQLQPVRIATSPPTRQQDADGLTYVGWNTWLWNDSSDPASLGPISRSASAGGYTVTATATVDRVVWDMGDGGSVSCGAGTPWDPALVHNEPSPDCGYVYEKDGEYTITATTHWTITWEGLGARGVITMETSDQATLVVAEAHMVNTAIDE</sequence>
<dbReference type="EMBL" id="RQYT01000019">
    <property type="protein sequence ID" value="RRD49269.1"/>
    <property type="molecule type" value="Genomic_DNA"/>
</dbReference>
<dbReference type="Proteomes" id="UP000280935">
    <property type="component" value="Unassembled WGS sequence"/>
</dbReference>
<protein>
    <recommendedName>
        <fullName evidence="1">PKD domain-containing protein</fullName>
    </recommendedName>
</protein>
<reference evidence="2 3" key="1">
    <citation type="submission" date="2018-11" db="EMBL/GenBank/DDBJ databases">
        <title>Genomes From Bacteria Associated with the Canine Oral Cavity: a Test Case for Automated Genome-Based Taxonomic Assignment.</title>
        <authorList>
            <person name="Coil D.A."/>
            <person name="Jospin G."/>
            <person name="Darling A.E."/>
            <person name="Wallis C."/>
            <person name="Davis I.J."/>
            <person name="Harris S."/>
            <person name="Eisen J.A."/>
            <person name="Holcombe L.J."/>
            <person name="O'Flynn C."/>
        </authorList>
    </citation>
    <scope>NUCLEOTIDE SEQUENCE [LARGE SCALE GENOMIC DNA]</scope>
    <source>
        <strain evidence="2 3">OH2822_COT-296</strain>
    </source>
</reference>
<accession>A0A3P1WRN0</accession>
<feature type="domain" description="PKD" evidence="1">
    <location>
        <begin position="115"/>
        <end position="159"/>
    </location>
</feature>
<evidence type="ECO:0000313" key="2">
    <source>
        <dbReference type="EMBL" id="RRD49269.1"/>
    </source>
</evidence>
<comment type="caution">
    <text evidence="2">The sequence shown here is derived from an EMBL/GenBank/DDBJ whole genome shotgun (WGS) entry which is preliminary data.</text>
</comment>
<dbReference type="InterPro" id="IPR000601">
    <property type="entry name" value="PKD_dom"/>
</dbReference>
<dbReference type="AlphaFoldDB" id="A0A3P1WRN0"/>
<dbReference type="OrthoDB" id="3734102at2"/>
<proteinExistence type="predicted"/>
<dbReference type="PROSITE" id="PS50093">
    <property type="entry name" value="PKD"/>
    <property type="match status" value="1"/>
</dbReference>
<name>A0A3P1WRN0_9ACTN</name>
<organism evidence="2 3">
    <name type="scientific">Arachnia propionica</name>
    <dbReference type="NCBI Taxonomy" id="1750"/>
    <lineage>
        <taxon>Bacteria</taxon>
        <taxon>Bacillati</taxon>
        <taxon>Actinomycetota</taxon>
        <taxon>Actinomycetes</taxon>
        <taxon>Propionibacteriales</taxon>
        <taxon>Propionibacteriaceae</taxon>
        <taxon>Arachnia</taxon>
    </lineage>
</organism>
<dbReference type="RefSeq" id="WP_125228109.1">
    <property type="nucleotide sequence ID" value="NZ_RQYT01000019.1"/>
</dbReference>
<evidence type="ECO:0000313" key="3">
    <source>
        <dbReference type="Proteomes" id="UP000280935"/>
    </source>
</evidence>